<organism evidence="2 3">
    <name type="scientific">Hahella chejuensis (strain KCTC 2396)</name>
    <dbReference type="NCBI Taxonomy" id="349521"/>
    <lineage>
        <taxon>Bacteria</taxon>
        <taxon>Pseudomonadati</taxon>
        <taxon>Pseudomonadota</taxon>
        <taxon>Gammaproteobacteria</taxon>
        <taxon>Oceanospirillales</taxon>
        <taxon>Hahellaceae</taxon>
        <taxon>Hahella</taxon>
    </lineage>
</organism>
<accession>Q2SFS3</accession>
<gene>
    <name evidence="2" type="ordered locus">HCH_03769</name>
</gene>
<evidence type="ECO:0000313" key="3">
    <source>
        <dbReference type="Proteomes" id="UP000000238"/>
    </source>
</evidence>
<reference evidence="2 3" key="1">
    <citation type="journal article" date="2005" name="Nucleic Acids Res.">
        <title>Genomic blueprint of Hahella chejuensis, a marine microbe producing an algicidal agent.</title>
        <authorList>
            <person name="Jeong H."/>
            <person name="Yim J.H."/>
            <person name="Lee C."/>
            <person name="Choi S.-H."/>
            <person name="Park Y.K."/>
            <person name="Yoon S.H."/>
            <person name="Hur C.-G."/>
            <person name="Kang H.-Y."/>
            <person name="Kim D."/>
            <person name="Lee H.H."/>
            <person name="Park K.H."/>
            <person name="Park S.-H."/>
            <person name="Park H.-S."/>
            <person name="Lee H.K."/>
            <person name="Oh T.K."/>
            <person name="Kim J.F."/>
        </authorList>
    </citation>
    <scope>NUCLEOTIDE SEQUENCE [LARGE SCALE GENOMIC DNA]</scope>
    <source>
        <strain evidence="2 3">KCTC 2396</strain>
    </source>
</reference>
<dbReference type="RefSeq" id="WP_011397569.1">
    <property type="nucleotide sequence ID" value="NC_007645.1"/>
</dbReference>
<dbReference type="InterPro" id="IPR040818">
    <property type="entry name" value="Tsi6"/>
</dbReference>
<evidence type="ECO:0000259" key="1">
    <source>
        <dbReference type="Pfam" id="PF18660"/>
    </source>
</evidence>
<dbReference type="OrthoDB" id="6937479at2"/>
<dbReference type="Pfam" id="PF18660">
    <property type="entry name" value="Tsi6"/>
    <property type="match status" value="1"/>
</dbReference>
<name>Q2SFS3_HAHCH</name>
<dbReference type="AlphaFoldDB" id="Q2SFS3"/>
<feature type="domain" description="Tsi6" evidence="1">
    <location>
        <begin position="8"/>
        <end position="82"/>
    </location>
</feature>
<sequence>MNKKETLCEAIAINEERLKLTPDFEIYHSIARQLNYLLAIVDGKEKDESKLDKIILGHFAVREFEESDPELSQILKKCQNIAFDLELES</sequence>
<dbReference type="eggNOG" id="ENOG5032T01">
    <property type="taxonomic scope" value="Bacteria"/>
</dbReference>
<dbReference type="STRING" id="349521.HCH_03769"/>
<dbReference type="Proteomes" id="UP000000238">
    <property type="component" value="Chromosome"/>
</dbReference>
<protein>
    <recommendedName>
        <fullName evidence="1">Tsi6 domain-containing protein</fullName>
    </recommendedName>
</protein>
<dbReference type="KEGG" id="hch:HCH_03769"/>
<dbReference type="HOGENOM" id="CLU_2450486_0_0_6"/>
<evidence type="ECO:0000313" key="2">
    <source>
        <dbReference type="EMBL" id="ABC30501.1"/>
    </source>
</evidence>
<proteinExistence type="predicted"/>
<dbReference type="EMBL" id="CP000155">
    <property type="protein sequence ID" value="ABC30501.1"/>
    <property type="molecule type" value="Genomic_DNA"/>
</dbReference>
<keyword evidence="3" id="KW-1185">Reference proteome</keyword>